<dbReference type="Proteomes" id="UP001152523">
    <property type="component" value="Unassembled WGS sequence"/>
</dbReference>
<evidence type="ECO:0000313" key="3">
    <source>
        <dbReference type="Proteomes" id="UP001152523"/>
    </source>
</evidence>
<dbReference type="PANTHER" id="PTHR34222">
    <property type="entry name" value="GAG_PRE-INTEGRS DOMAIN-CONTAINING PROTEIN"/>
    <property type="match status" value="1"/>
</dbReference>
<reference evidence="2" key="1">
    <citation type="submission" date="2022-07" db="EMBL/GenBank/DDBJ databases">
        <authorList>
            <person name="Macas J."/>
            <person name="Novak P."/>
            <person name="Neumann P."/>
        </authorList>
    </citation>
    <scope>NUCLEOTIDE SEQUENCE</scope>
</reference>
<feature type="compositionally biased region" description="Basic residues" evidence="1">
    <location>
        <begin position="96"/>
        <end position="108"/>
    </location>
</feature>
<protein>
    <submittedName>
        <fullName evidence="2">Uncharacterized protein</fullName>
    </submittedName>
</protein>
<keyword evidence="3" id="KW-1185">Reference proteome</keyword>
<feature type="region of interest" description="Disordered" evidence="1">
    <location>
        <begin position="92"/>
        <end position="141"/>
    </location>
</feature>
<evidence type="ECO:0000256" key="1">
    <source>
        <dbReference type="SAM" id="MobiDB-lite"/>
    </source>
</evidence>
<dbReference type="EMBL" id="CAMAPF010000933">
    <property type="protein sequence ID" value="CAH9124305.1"/>
    <property type="molecule type" value="Genomic_DNA"/>
</dbReference>
<evidence type="ECO:0000313" key="2">
    <source>
        <dbReference type="EMBL" id="CAH9124305.1"/>
    </source>
</evidence>
<feature type="region of interest" description="Disordered" evidence="1">
    <location>
        <begin position="159"/>
        <end position="178"/>
    </location>
</feature>
<accession>A0AAV0EJQ9</accession>
<name>A0AAV0EJQ9_9ASTE</name>
<gene>
    <name evidence="2" type="ORF">CEPIT_LOCUS25888</name>
</gene>
<dbReference type="AlphaFoldDB" id="A0AAV0EJQ9"/>
<proteinExistence type="predicted"/>
<dbReference type="PANTHER" id="PTHR34222:SF94">
    <property type="entry name" value="CCHC-TYPE DOMAIN-CONTAINING PROTEIN"/>
    <property type="match status" value="1"/>
</dbReference>
<sequence>MFGVLRSNILSQEELPTLTKLYNIMVQEERHRNMTRGRDEQPEVTAFAVRQSAPKQDEEPKLVCGYCKKNGHDVEHCFKRIGKYPDWWFDNPGRGRGGRGRGAGRGRGRATANAVHAGPEEAAAQPKDEKPDLTASHGSQVFTQEQWRALMKAMENFQVTASSEKLTGPTFEDADWSG</sequence>
<organism evidence="2 3">
    <name type="scientific">Cuscuta epithymum</name>
    <dbReference type="NCBI Taxonomy" id="186058"/>
    <lineage>
        <taxon>Eukaryota</taxon>
        <taxon>Viridiplantae</taxon>
        <taxon>Streptophyta</taxon>
        <taxon>Embryophyta</taxon>
        <taxon>Tracheophyta</taxon>
        <taxon>Spermatophyta</taxon>
        <taxon>Magnoliopsida</taxon>
        <taxon>eudicotyledons</taxon>
        <taxon>Gunneridae</taxon>
        <taxon>Pentapetalae</taxon>
        <taxon>asterids</taxon>
        <taxon>lamiids</taxon>
        <taxon>Solanales</taxon>
        <taxon>Convolvulaceae</taxon>
        <taxon>Cuscuteae</taxon>
        <taxon>Cuscuta</taxon>
        <taxon>Cuscuta subgen. Cuscuta</taxon>
    </lineage>
</organism>
<comment type="caution">
    <text evidence="2">The sequence shown here is derived from an EMBL/GenBank/DDBJ whole genome shotgun (WGS) entry which is preliminary data.</text>
</comment>